<protein>
    <submittedName>
        <fullName evidence="2">Uncharacterized protein</fullName>
    </submittedName>
</protein>
<evidence type="ECO:0000313" key="3">
    <source>
        <dbReference type="Proteomes" id="UP000053317"/>
    </source>
</evidence>
<keyword evidence="3" id="KW-1185">Reference proteome</keyword>
<reference evidence="2 3" key="2">
    <citation type="submission" date="2015-05" db="EMBL/GenBank/DDBJ databases">
        <authorList>
            <person name="Morales-Cruz A."/>
            <person name="Amrine K.C."/>
            <person name="Cantu D."/>
        </authorList>
    </citation>
    <scope>NUCLEOTIDE SEQUENCE [LARGE SCALE GENOMIC DNA]</scope>
    <source>
        <strain evidence="2">UCRPC4</strain>
    </source>
</reference>
<comment type="caution">
    <text evidence="2">The sequence shown here is derived from an EMBL/GenBank/DDBJ whole genome shotgun (WGS) entry which is preliminary data.</text>
</comment>
<accession>A0A0G2E8L1</accession>
<keyword evidence="1" id="KW-0732">Signal</keyword>
<reference evidence="2 3" key="1">
    <citation type="submission" date="2015-05" db="EMBL/GenBank/DDBJ databases">
        <title>Distinctive expansion of gene families associated with plant cell wall degradation and secondary metabolism in the genomes of grapevine trunk pathogens.</title>
        <authorList>
            <person name="Lawrence D.P."/>
            <person name="Travadon R."/>
            <person name="Rolshausen P.E."/>
            <person name="Baumgartner K."/>
        </authorList>
    </citation>
    <scope>NUCLEOTIDE SEQUENCE [LARGE SCALE GENOMIC DNA]</scope>
    <source>
        <strain evidence="2">UCRPC4</strain>
    </source>
</reference>
<dbReference type="OrthoDB" id="2153847at2759"/>
<sequence>MKTFTLTALVSVLSVAGARDVYGDEVRVLDHLSRRNLVLDTRASTNLATFTGALGGVAVTAITCSGDSTRQFEVNGDTFVGFTAAAQRSCDVQNNACANLANSGGQSFSVSDCNTQQRKEHTHSV</sequence>
<evidence type="ECO:0000313" key="2">
    <source>
        <dbReference type="EMBL" id="KKY18924.1"/>
    </source>
</evidence>
<gene>
    <name evidence="2" type="ORF">UCRPC4_g04719</name>
</gene>
<name>A0A0G2E8L1_PHACM</name>
<proteinExistence type="predicted"/>
<dbReference type="EMBL" id="LCWF01000113">
    <property type="protein sequence ID" value="KKY18924.1"/>
    <property type="molecule type" value="Genomic_DNA"/>
</dbReference>
<feature type="chain" id="PRO_5002543439" evidence="1">
    <location>
        <begin position="24"/>
        <end position="125"/>
    </location>
</feature>
<organism evidence="2 3">
    <name type="scientific">Phaeomoniella chlamydospora</name>
    <name type="common">Phaeoacremonium chlamydosporum</name>
    <dbReference type="NCBI Taxonomy" id="158046"/>
    <lineage>
        <taxon>Eukaryota</taxon>
        <taxon>Fungi</taxon>
        <taxon>Dikarya</taxon>
        <taxon>Ascomycota</taxon>
        <taxon>Pezizomycotina</taxon>
        <taxon>Eurotiomycetes</taxon>
        <taxon>Chaetothyriomycetidae</taxon>
        <taxon>Phaeomoniellales</taxon>
        <taxon>Phaeomoniellaceae</taxon>
        <taxon>Phaeomoniella</taxon>
    </lineage>
</organism>
<dbReference type="Proteomes" id="UP000053317">
    <property type="component" value="Unassembled WGS sequence"/>
</dbReference>
<dbReference type="AlphaFoldDB" id="A0A0G2E8L1"/>
<evidence type="ECO:0000256" key="1">
    <source>
        <dbReference type="SAM" id="SignalP"/>
    </source>
</evidence>
<feature type="signal peptide" evidence="1">
    <location>
        <begin position="1"/>
        <end position="23"/>
    </location>
</feature>